<gene>
    <name evidence="2" type="ORF">APHCRT_0878</name>
</gene>
<accession>A0A0F3Q162</accession>
<feature type="region of interest" description="Disordered" evidence="1">
    <location>
        <begin position="1"/>
        <end position="33"/>
    </location>
</feature>
<dbReference type="PATRIC" id="fig|1359157.3.peg.604"/>
<reference evidence="2 3" key="1">
    <citation type="submission" date="2015-01" db="EMBL/GenBank/DDBJ databases">
        <title>Genome Sequencing of Rickettsiales.</title>
        <authorList>
            <person name="Daugherty S.C."/>
            <person name="Su Q."/>
            <person name="Abolude K."/>
            <person name="Beier-Sexton M."/>
            <person name="Carlyon J.A."/>
            <person name="Carter R."/>
            <person name="Day N.P."/>
            <person name="Dumler S.J."/>
            <person name="Dyachenko V."/>
            <person name="Godinez A."/>
            <person name="Kurtti T.J."/>
            <person name="Lichay M."/>
            <person name="Mullins K.E."/>
            <person name="Ott S."/>
            <person name="Pappas-Brown V."/>
            <person name="Paris D.H."/>
            <person name="Patel P."/>
            <person name="Richards A.L."/>
            <person name="Sadzewicz L."/>
            <person name="Sears K."/>
            <person name="Seidman D."/>
            <person name="Sengamalay N."/>
            <person name="Stenos J."/>
            <person name="Tallon L.J."/>
            <person name="Vincent G."/>
            <person name="Fraser C.M."/>
            <person name="Munderloh U."/>
            <person name="Dunning-Hotopp J.C."/>
        </authorList>
    </citation>
    <scope>NUCLEOTIDE SEQUENCE [LARGE SCALE GENOMIC DNA]</scope>
    <source>
        <strain evidence="2 3">CRT53-1</strain>
    </source>
</reference>
<protein>
    <submittedName>
        <fullName evidence="2">Uncharacterized protein</fullName>
    </submittedName>
</protein>
<organism evidence="2 3">
    <name type="scientific">Anaplasma phagocytophilum str. CRT53-1</name>
    <dbReference type="NCBI Taxonomy" id="1359157"/>
    <lineage>
        <taxon>Bacteria</taxon>
        <taxon>Pseudomonadati</taxon>
        <taxon>Pseudomonadota</taxon>
        <taxon>Alphaproteobacteria</taxon>
        <taxon>Rickettsiales</taxon>
        <taxon>Anaplasmataceae</taxon>
        <taxon>Anaplasma</taxon>
        <taxon>phagocytophilum group</taxon>
    </lineage>
</organism>
<comment type="caution">
    <text evidence="2">The sequence shown here is derived from an EMBL/GenBank/DDBJ whole genome shotgun (WGS) entry which is preliminary data.</text>
</comment>
<sequence>MNMRQSAAVDSEDRVPLLHGDRESIDRDGSKPREEYALNASDLKTIDAVGCIGTASAMSAMEEPANENAESEYVDVLPPRGRSSRISKLDQGMEVVSRDKI</sequence>
<evidence type="ECO:0000256" key="1">
    <source>
        <dbReference type="SAM" id="MobiDB-lite"/>
    </source>
</evidence>
<dbReference type="EMBL" id="LAOD01000018">
    <property type="protein sequence ID" value="KJV85886.1"/>
    <property type="molecule type" value="Genomic_DNA"/>
</dbReference>
<dbReference type="Proteomes" id="UP000033722">
    <property type="component" value="Unassembled WGS sequence"/>
</dbReference>
<evidence type="ECO:0000313" key="2">
    <source>
        <dbReference type="EMBL" id="KJV85886.1"/>
    </source>
</evidence>
<proteinExistence type="predicted"/>
<feature type="compositionally biased region" description="Basic and acidic residues" evidence="1">
    <location>
        <begin position="11"/>
        <end position="33"/>
    </location>
</feature>
<evidence type="ECO:0000313" key="3">
    <source>
        <dbReference type="Proteomes" id="UP000033722"/>
    </source>
</evidence>
<dbReference type="AlphaFoldDB" id="A0A0F3Q162"/>
<name>A0A0F3Q162_ANAPH</name>